<dbReference type="AlphaFoldDB" id="S7PSL6"/>
<dbReference type="HOGENOM" id="CLU_128323_0_0_1"/>
<organism evidence="3 4">
    <name type="scientific">Gloeophyllum trabeum (strain ATCC 11539 / FP-39264 / Madison 617)</name>
    <name type="common">Brown rot fungus</name>
    <dbReference type="NCBI Taxonomy" id="670483"/>
    <lineage>
        <taxon>Eukaryota</taxon>
        <taxon>Fungi</taxon>
        <taxon>Dikarya</taxon>
        <taxon>Basidiomycota</taxon>
        <taxon>Agaricomycotina</taxon>
        <taxon>Agaricomycetes</taxon>
        <taxon>Gloeophyllales</taxon>
        <taxon>Gloeophyllaceae</taxon>
        <taxon>Gloeophyllum</taxon>
    </lineage>
</organism>
<reference evidence="3 4" key="1">
    <citation type="journal article" date="2012" name="Science">
        <title>The Paleozoic origin of enzymatic lignin decomposition reconstructed from 31 fungal genomes.</title>
        <authorList>
            <person name="Floudas D."/>
            <person name="Binder M."/>
            <person name="Riley R."/>
            <person name="Barry K."/>
            <person name="Blanchette R.A."/>
            <person name="Henrissat B."/>
            <person name="Martinez A.T."/>
            <person name="Otillar R."/>
            <person name="Spatafora J.W."/>
            <person name="Yadav J.S."/>
            <person name="Aerts A."/>
            <person name="Benoit I."/>
            <person name="Boyd A."/>
            <person name="Carlson A."/>
            <person name="Copeland A."/>
            <person name="Coutinho P.M."/>
            <person name="de Vries R.P."/>
            <person name="Ferreira P."/>
            <person name="Findley K."/>
            <person name="Foster B."/>
            <person name="Gaskell J."/>
            <person name="Glotzer D."/>
            <person name="Gorecki P."/>
            <person name="Heitman J."/>
            <person name="Hesse C."/>
            <person name="Hori C."/>
            <person name="Igarashi K."/>
            <person name="Jurgens J.A."/>
            <person name="Kallen N."/>
            <person name="Kersten P."/>
            <person name="Kohler A."/>
            <person name="Kuees U."/>
            <person name="Kumar T.K.A."/>
            <person name="Kuo A."/>
            <person name="LaButti K."/>
            <person name="Larrondo L.F."/>
            <person name="Lindquist E."/>
            <person name="Ling A."/>
            <person name="Lombard V."/>
            <person name="Lucas S."/>
            <person name="Lundell T."/>
            <person name="Martin R."/>
            <person name="McLaughlin D.J."/>
            <person name="Morgenstern I."/>
            <person name="Morin E."/>
            <person name="Murat C."/>
            <person name="Nagy L.G."/>
            <person name="Nolan M."/>
            <person name="Ohm R.A."/>
            <person name="Patyshakuliyeva A."/>
            <person name="Rokas A."/>
            <person name="Ruiz-Duenas F.J."/>
            <person name="Sabat G."/>
            <person name="Salamov A."/>
            <person name="Samejima M."/>
            <person name="Schmutz J."/>
            <person name="Slot J.C."/>
            <person name="St John F."/>
            <person name="Stenlid J."/>
            <person name="Sun H."/>
            <person name="Sun S."/>
            <person name="Syed K."/>
            <person name="Tsang A."/>
            <person name="Wiebenga A."/>
            <person name="Young D."/>
            <person name="Pisabarro A."/>
            <person name="Eastwood D.C."/>
            <person name="Martin F."/>
            <person name="Cullen D."/>
            <person name="Grigoriev I.V."/>
            <person name="Hibbett D.S."/>
        </authorList>
    </citation>
    <scope>NUCLEOTIDE SEQUENCE [LARGE SCALE GENOMIC DNA]</scope>
    <source>
        <strain evidence="3 4">ATCC 11539</strain>
    </source>
</reference>
<evidence type="ECO:0000313" key="3">
    <source>
        <dbReference type="EMBL" id="EPQ50382.1"/>
    </source>
</evidence>
<protein>
    <recommendedName>
        <fullName evidence="5">Transmembrane protein</fullName>
    </recommendedName>
</protein>
<evidence type="ECO:0000313" key="4">
    <source>
        <dbReference type="Proteomes" id="UP000030669"/>
    </source>
</evidence>
<gene>
    <name evidence="3" type="ORF">GLOTRDRAFT_118339</name>
</gene>
<keyword evidence="2" id="KW-1133">Transmembrane helix</keyword>
<name>S7PSL6_GLOTA</name>
<dbReference type="Proteomes" id="UP000030669">
    <property type="component" value="Unassembled WGS sequence"/>
</dbReference>
<keyword evidence="2" id="KW-0472">Membrane</keyword>
<dbReference type="GeneID" id="19300477"/>
<dbReference type="EMBL" id="KB469316">
    <property type="protein sequence ID" value="EPQ50382.1"/>
    <property type="molecule type" value="Genomic_DNA"/>
</dbReference>
<proteinExistence type="predicted"/>
<evidence type="ECO:0000256" key="2">
    <source>
        <dbReference type="SAM" id="Phobius"/>
    </source>
</evidence>
<keyword evidence="4" id="KW-1185">Reference proteome</keyword>
<feature type="transmembrane region" description="Helical" evidence="2">
    <location>
        <begin position="47"/>
        <end position="65"/>
    </location>
</feature>
<evidence type="ECO:0008006" key="5">
    <source>
        <dbReference type="Google" id="ProtNLM"/>
    </source>
</evidence>
<dbReference type="KEGG" id="gtr:GLOTRDRAFT_118339"/>
<feature type="region of interest" description="Disordered" evidence="1">
    <location>
        <begin position="1"/>
        <end position="41"/>
    </location>
</feature>
<dbReference type="OMA" id="EHKFRPA"/>
<feature type="region of interest" description="Disordered" evidence="1">
    <location>
        <begin position="106"/>
        <end position="146"/>
    </location>
</feature>
<dbReference type="RefSeq" id="XP_007871096.1">
    <property type="nucleotide sequence ID" value="XM_007872905.1"/>
</dbReference>
<dbReference type="OrthoDB" id="2538110at2759"/>
<keyword evidence="2" id="KW-0812">Transmembrane</keyword>
<feature type="compositionally biased region" description="Basic residues" evidence="1">
    <location>
        <begin position="126"/>
        <end position="146"/>
    </location>
</feature>
<evidence type="ECO:0000256" key="1">
    <source>
        <dbReference type="SAM" id="MobiDB-lite"/>
    </source>
</evidence>
<dbReference type="eggNOG" id="ENOG502STQG">
    <property type="taxonomic scope" value="Eukaryota"/>
</dbReference>
<sequence>MTSARYEALPTEDVQDGKANPASSPTPAALEAKRRQDPRFNQPAPSIWKRVALIGFVFLLFWLGLHLRLQSQKPKVVHAHRYSKEYKFRPAASPVVTETLKDGRVRLRGAQPTFSTTPSAAPKSTKVSKRTKRSKRSKGSKASKRA</sequence>
<dbReference type="STRING" id="670483.S7PSL6"/>
<accession>S7PSL6</accession>